<gene>
    <name evidence="2" type="ORF">EV662_101414</name>
</gene>
<dbReference type="InterPro" id="IPR009057">
    <property type="entry name" value="Homeodomain-like_sf"/>
</dbReference>
<dbReference type="InterPro" id="IPR000281">
    <property type="entry name" value="HTH_RpiR"/>
</dbReference>
<evidence type="ECO:0000259" key="1">
    <source>
        <dbReference type="PROSITE" id="PS51071"/>
    </source>
</evidence>
<dbReference type="Pfam" id="PF01418">
    <property type="entry name" value="HTH_6"/>
    <property type="match status" value="1"/>
</dbReference>
<organism evidence="2 3">
    <name type="scientific">Rhodovulum marinum</name>
    <dbReference type="NCBI Taxonomy" id="320662"/>
    <lineage>
        <taxon>Bacteria</taxon>
        <taxon>Pseudomonadati</taxon>
        <taxon>Pseudomonadota</taxon>
        <taxon>Alphaproteobacteria</taxon>
        <taxon>Rhodobacterales</taxon>
        <taxon>Paracoccaceae</taxon>
        <taxon>Rhodovulum</taxon>
    </lineage>
</organism>
<keyword evidence="3" id="KW-1185">Reference proteome</keyword>
<protein>
    <submittedName>
        <fullName evidence="2">RpiR family transcriptional regulator</fullName>
    </submittedName>
</protein>
<evidence type="ECO:0000313" key="2">
    <source>
        <dbReference type="EMBL" id="TCP44322.1"/>
    </source>
</evidence>
<dbReference type="InterPro" id="IPR047640">
    <property type="entry name" value="RpiR-like"/>
</dbReference>
<dbReference type="Gene3D" id="3.40.50.10490">
    <property type="entry name" value="Glucose-6-phosphate isomerase like protein, domain 1"/>
    <property type="match status" value="1"/>
</dbReference>
<dbReference type="Proteomes" id="UP000294835">
    <property type="component" value="Unassembled WGS sequence"/>
</dbReference>
<dbReference type="InterPro" id="IPR046348">
    <property type="entry name" value="SIS_dom_sf"/>
</dbReference>
<dbReference type="AlphaFoldDB" id="A0A4R2Q671"/>
<dbReference type="PANTHER" id="PTHR30514:SF18">
    <property type="entry name" value="RPIR-FAMILY TRANSCRIPTIONAL REGULATOR"/>
    <property type="match status" value="1"/>
</dbReference>
<dbReference type="PROSITE" id="PS51071">
    <property type="entry name" value="HTH_RPIR"/>
    <property type="match status" value="1"/>
</dbReference>
<feature type="domain" description="HTH rpiR-type" evidence="1">
    <location>
        <begin position="9"/>
        <end position="85"/>
    </location>
</feature>
<dbReference type="GO" id="GO:0097367">
    <property type="term" value="F:carbohydrate derivative binding"/>
    <property type="evidence" value="ECO:0007669"/>
    <property type="project" value="InterPro"/>
</dbReference>
<dbReference type="EMBL" id="SLXP01000001">
    <property type="protein sequence ID" value="TCP44322.1"/>
    <property type="molecule type" value="Genomic_DNA"/>
</dbReference>
<dbReference type="Gene3D" id="1.10.10.10">
    <property type="entry name" value="Winged helix-like DNA-binding domain superfamily/Winged helix DNA-binding domain"/>
    <property type="match status" value="1"/>
</dbReference>
<dbReference type="SUPFAM" id="SSF53697">
    <property type="entry name" value="SIS domain"/>
    <property type="match status" value="1"/>
</dbReference>
<evidence type="ECO:0000313" key="3">
    <source>
        <dbReference type="Proteomes" id="UP000294835"/>
    </source>
</evidence>
<dbReference type="GO" id="GO:0003700">
    <property type="term" value="F:DNA-binding transcription factor activity"/>
    <property type="evidence" value="ECO:0007669"/>
    <property type="project" value="InterPro"/>
</dbReference>
<dbReference type="RefSeq" id="WP_132460455.1">
    <property type="nucleotide sequence ID" value="NZ_SLXP01000001.1"/>
</dbReference>
<sequence length="287" mass="30971">MPKSEADRPSLTRRIHEAYRALPAGERRAADIVLAMPGELAVWSASELADRAAVSNATISRFVRRLGYRSFEEARREARTMRAAGSPLYLAERAGADGPSDALTETLATETALLQATLAQLDGDMLDRIAMRLARARRVRFAGFRNSHVAADFGRRALAQMRPDVEMLNAPGQTLAEGIAGVSAEDAVIIVGLRRRPAGFGRFVRAVAATGADIVLLADPGIREAPAEVRWTLVCPVETQQTLDSYVGAIAVLRLVALATMGRLGPAARDHLERIESIHDALDELDG</sequence>
<accession>A0A4R2Q671</accession>
<dbReference type="GO" id="GO:0003677">
    <property type="term" value="F:DNA binding"/>
    <property type="evidence" value="ECO:0007669"/>
    <property type="project" value="InterPro"/>
</dbReference>
<dbReference type="GO" id="GO:1901135">
    <property type="term" value="P:carbohydrate derivative metabolic process"/>
    <property type="evidence" value="ECO:0007669"/>
    <property type="project" value="InterPro"/>
</dbReference>
<reference evidence="2 3" key="1">
    <citation type="submission" date="2019-03" db="EMBL/GenBank/DDBJ databases">
        <title>Genomic Encyclopedia of Type Strains, Phase IV (KMG-IV): sequencing the most valuable type-strain genomes for metagenomic binning, comparative biology and taxonomic classification.</title>
        <authorList>
            <person name="Goeker M."/>
        </authorList>
    </citation>
    <scope>NUCLEOTIDE SEQUENCE [LARGE SCALE GENOMIC DNA]</scope>
    <source>
        <strain evidence="2 3">DSM 18063</strain>
    </source>
</reference>
<comment type="caution">
    <text evidence="2">The sequence shown here is derived from an EMBL/GenBank/DDBJ whole genome shotgun (WGS) entry which is preliminary data.</text>
</comment>
<dbReference type="OrthoDB" id="3237351at2"/>
<dbReference type="SUPFAM" id="SSF46689">
    <property type="entry name" value="Homeodomain-like"/>
    <property type="match status" value="1"/>
</dbReference>
<proteinExistence type="predicted"/>
<dbReference type="InterPro" id="IPR036388">
    <property type="entry name" value="WH-like_DNA-bd_sf"/>
</dbReference>
<dbReference type="PANTHER" id="PTHR30514">
    <property type="entry name" value="GLUCOKINASE"/>
    <property type="match status" value="1"/>
</dbReference>
<name>A0A4R2Q671_9RHOB</name>